<keyword evidence="1" id="KW-1133">Transmembrane helix</keyword>
<evidence type="ECO:0000313" key="2">
    <source>
        <dbReference type="EMBL" id="MDM7855110.1"/>
    </source>
</evidence>
<dbReference type="Proteomes" id="UP001529338">
    <property type="component" value="Unassembled WGS sequence"/>
</dbReference>
<keyword evidence="3" id="KW-1185">Reference proteome</keyword>
<evidence type="ECO:0000256" key="1">
    <source>
        <dbReference type="SAM" id="Phobius"/>
    </source>
</evidence>
<protein>
    <submittedName>
        <fullName evidence="2">Uncharacterized protein</fullName>
    </submittedName>
</protein>
<feature type="transmembrane region" description="Helical" evidence="1">
    <location>
        <begin position="37"/>
        <end position="58"/>
    </location>
</feature>
<dbReference type="RefSeq" id="WP_289454918.1">
    <property type="nucleotide sequence ID" value="NZ_JAUCGQ010000001.1"/>
</dbReference>
<keyword evidence="1" id="KW-0812">Transmembrane</keyword>
<comment type="caution">
    <text evidence="2">The sequence shown here is derived from an EMBL/GenBank/DDBJ whole genome shotgun (WGS) entry which is preliminary data.</text>
</comment>
<gene>
    <name evidence="2" type="ORF">QRT04_09220</name>
</gene>
<organism evidence="2 3">
    <name type="scientific">Cellulomonas alba</name>
    <dbReference type="NCBI Taxonomy" id="3053467"/>
    <lineage>
        <taxon>Bacteria</taxon>
        <taxon>Bacillati</taxon>
        <taxon>Actinomycetota</taxon>
        <taxon>Actinomycetes</taxon>
        <taxon>Micrococcales</taxon>
        <taxon>Cellulomonadaceae</taxon>
        <taxon>Cellulomonas</taxon>
    </lineage>
</organism>
<name>A0ABT7SG05_9CELL</name>
<reference evidence="2 3" key="1">
    <citation type="submission" date="2023-06" db="EMBL/GenBank/DDBJ databases">
        <title>Cellulomonas sp. MW4 Whole genome sequence.</title>
        <authorList>
            <person name="Park S."/>
        </authorList>
    </citation>
    <scope>NUCLEOTIDE SEQUENCE [LARGE SCALE GENOMIC DNA]</scope>
    <source>
        <strain evidence="2 3">MW4</strain>
    </source>
</reference>
<accession>A0ABT7SG05</accession>
<evidence type="ECO:0000313" key="3">
    <source>
        <dbReference type="Proteomes" id="UP001529338"/>
    </source>
</evidence>
<dbReference type="EMBL" id="JAUCGQ010000001">
    <property type="protein sequence ID" value="MDM7855110.1"/>
    <property type="molecule type" value="Genomic_DNA"/>
</dbReference>
<sequence length="195" mass="20387">MRARTVGLALAALGVVAVALSTWRSLARPGALGPALVGAAVVLLLLGAVLTVVLRWGLRRTRARHHALEARLADWSLHEVWADRTLRAELARGGRWVRRLRGGTRLTLGWSLQGVALWRGGDADPLVVVPWGGLGSVTAGRGAAASSPRPAVVLDTVDDARLVVVPCARVDGGLLPASEPDVAALVATIRAVRPA</sequence>
<proteinExistence type="predicted"/>
<keyword evidence="1" id="KW-0472">Membrane</keyword>